<evidence type="ECO:0000313" key="3">
    <source>
        <dbReference type="EMBL" id="SET47572.1"/>
    </source>
</evidence>
<feature type="compositionally biased region" description="Acidic residues" evidence="1">
    <location>
        <begin position="49"/>
        <end position="63"/>
    </location>
</feature>
<dbReference type="AlphaFoldDB" id="A0A1I0EQT6"/>
<dbReference type="RefSeq" id="WP_090870669.1">
    <property type="nucleotide sequence ID" value="NZ_FOHE01000012.1"/>
</dbReference>
<feature type="signal peptide" evidence="2">
    <location>
        <begin position="1"/>
        <end position="22"/>
    </location>
</feature>
<dbReference type="OrthoDB" id="193257at2"/>
<proteinExistence type="predicted"/>
<sequence length="343" mass="38380">MVTRKRLFLPFVLVCLVLWVTACNDANETVEEAKDTEQESNTEEKNDTSAEEGENDEESDVAFEEVGTASGPEDQGEMEVWIEGNVSINGRDITIDGKTNLLPESRIALSISPIDGILIGGGSQAFVEENGNFIFEESLPEDMEGPATLELVFEPEEQDDEITEHYSNGLAGDFIRLDPDSEEESKILSFKEHFYVDDQEQTIEMKAPTWDIPSDSGDPNIRLDPSVKRKDDYLIVDLESNFIENTDVKASLDIPNYQTTGYAHIVNVNPDGSATFYIKNPENDSRISNLSEYEIVISYSSPYSTQPVLDAYGENGEKLKGEHVKERGDSKEIEQRLLIKVDE</sequence>
<accession>A0A1I0EQT6</accession>
<keyword evidence="4" id="KW-1185">Reference proteome</keyword>
<dbReference type="PROSITE" id="PS51257">
    <property type="entry name" value="PROKAR_LIPOPROTEIN"/>
    <property type="match status" value="1"/>
</dbReference>
<evidence type="ECO:0000313" key="4">
    <source>
        <dbReference type="Proteomes" id="UP000198618"/>
    </source>
</evidence>
<gene>
    <name evidence="3" type="ORF">SAMN05216389_11245</name>
</gene>
<name>A0A1I0EQT6_9BACI</name>
<reference evidence="3 4" key="1">
    <citation type="submission" date="2016-10" db="EMBL/GenBank/DDBJ databases">
        <authorList>
            <person name="de Groot N.N."/>
        </authorList>
    </citation>
    <scope>NUCLEOTIDE SEQUENCE [LARGE SCALE GENOMIC DNA]</scope>
    <source>
        <strain evidence="3 4">IBRC-M 10780</strain>
    </source>
</reference>
<evidence type="ECO:0000256" key="1">
    <source>
        <dbReference type="SAM" id="MobiDB-lite"/>
    </source>
</evidence>
<organism evidence="3 4">
    <name type="scientific">Oceanobacillus limi</name>
    <dbReference type="NCBI Taxonomy" id="930131"/>
    <lineage>
        <taxon>Bacteria</taxon>
        <taxon>Bacillati</taxon>
        <taxon>Bacillota</taxon>
        <taxon>Bacilli</taxon>
        <taxon>Bacillales</taxon>
        <taxon>Bacillaceae</taxon>
        <taxon>Oceanobacillus</taxon>
    </lineage>
</organism>
<dbReference type="EMBL" id="FOHE01000012">
    <property type="protein sequence ID" value="SET47572.1"/>
    <property type="molecule type" value="Genomic_DNA"/>
</dbReference>
<feature type="compositionally biased region" description="Basic and acidic residues" evidence="1">
    <location>
        <begin position="31"/>
        <end position="48"/>
    </location>
</feature>
<dbReference type="Proteomes" id="UP000198618">
    <property type="component" value="Unassembled WGS sequence"/>
</dbReference>
<evidence type="ECO:0000256" key="2">
    <source>
        <dbReference type="SAM" id="SignalP"/>
    </source>
</evidence>
<feature type="chain" id="PRO_5039472245" evidence="2">
    <location>
        <begin position="23"/>
        <end position="343"/>
    </location>
</feature>
<protein>
    <submittedName>
        <fullName evidence="3">Uncharacterized protein</fullName>
    </submittedName>
</protein>
<keyword evidence="2" id="KW-0732">Signal</keyword>
<feature type="region of interest" description="Disordered" evidence="1">
    <location>
        <begin position="30"/>
        <end position="79"/>
    </location>
</feature>
<dbReference type="STRING" id="930131.SAMN05216389_11245"/>